<keyword evidence="2" id="KW-1185">Reference proteome</keyword>
<dbReference type="Gene3D" id="3.10.180.10">
    <property type="entry name" value="2,3-Dihydroxybiphenyl 1,2-Dioxygenase, domain 1"/>
    <property type="match status" value="1"/>
</dbReference>
<gene>
    <name evidence="1" type="ORF">GCM10023200_42350</name>
</gene>
<dbReference type="RefSeq" id="WP_345419874.1">
    <property type="nucleotide sequence ID" value="NZ_BAABHO010000039.1"/>
</dbReference>
<dbReference type="Proteomes" id="UP001500928">
    <property type="component" value="Unassembled WGS sequence"/>
</dbReference>
<evidence type="ECO:0000313" key="1">
    <source>
        <dbReference type="EMBL" id="GAA4801073.1"/>
    </source>
</evidence>
<sequence>MSDLAGEYSEVAGETMSDALALFAGLFVRDFATSRAWYERLFGRAPSFLASETEAVWELAENRWLYIKQDPEHAGHGELTIFPPDLSAALPAGLEPDRQEDYPGGIRKVVFRDPDGNEVGFGGAAGA</sequence>
<dbReference type="SUPFAM" id="SSF54593">
    <property type="entry name" value="Glyoxalase/Bleomycin resistance protein/Dihydroxybiphenyl dioxygenase"/>
    <property type="match status" value="1"/>
</dbReference>
<protein>
    <recommendedName>
        <fullName evidence="3">VOC domain-containing protein</fullName>
    </recommendedName>
</protein>
<dbReference type="CDD" id="cd06587">
    <property type="entry name" value="VOC"/>
    <property type="match status" value="1"/>
</dbReference>
<dbReference type="EMBL" id="BAABHO010000039">
    <property type="protein sequence ID" value="GAA4801073.1"/>
    <property type="molecule type" value="Genomic_DNA"/>
</dbReference>
<evidence type="ECO:0000313" key="2">
    <source>
        <dbReference type="Proteomes" id="UP001500928"/>
    </source>
</evidence>
<dbReference type="InterPro" id="IPR029068">
    <property type="entry name" value="Glyas_Bleomycin-R_OHBP_Dase"/>
</dbReference>
<evidence type="ECO:0008006" key="3">
    <source>
        <dbReference type="Google" id="ProtNLM"/>
    </source>
</evidence>
<reference evidence="2" key="1">
    <citation type="journal article" date="2019" name="Int. J. Syst. Evol. Microbiol.">
        <title>The Global Catalogue of Microorganisms (GCM) 10K type strain sequencing project: providing services to taxonomists for standard genome sequencing and annotation.</title>
        <authorList>
            <consortium name="The Broad Institute Genomics Platform"/>
            <consortium name="The Broad Institute Genome Sequencing Center for Infectious Disease"/>
            <person name="Wu L."/>
            <person name="Ma J."/>
        </authorList>
    </citation>
    <scope>NUCLEOTIDE SEQUENCE [LARGE SCALE GENOMIC DNA]</scope>
    <source>
        <strain evidence="2">JCM 17979</strain>
    </source>
</reference>
<organism evidence="1 2">
    <name type="scientific">Actinomycetospora chlora</name>
    <dbReference type="NCBI Taxonomy" id="663608"/>
    <lineage>
        <taxon>Bacteria</taxon>
        <taxon>Bacillati</taxon>
        <taxon>Actinomycetota</taxon>
        <taxon>Actinomycetes</taxon>
        <taxon>Pseudonocardiales</taxon>
        <taxon>Pseudonocardiaceae</taxon>
        <taxon>Actinomycetospora</taxon>
    </lineage>
</organism>
<name>A0ABP9BW95_9PSEU</name>
<accession>A0ABP9BW95</accession>
<proteinExistence type="predicted"/>
<comment type="caution">
    <text evidence="1">The sequence shown here is derived from an EMBL/GenBank/DDBJ whole genome shotgun (WGS) entry which is preliminary data.</text>
</comment>